<evidence type="ECO:0000313" key="2">
    <source>
        <dbReference type="Proteomes" id="UP001162992"/>
    </source>
</evidence>
<protein>
    <submittedName>
        <fullName evidence="1">Uncharacterized protein</fullName>
    </submittedName>
</protein>
<name>A0ACC2BKB6_DIPCM</name>
<dbReference type="Proteomes" id="UP001162992">
    <property type="component" value="Chromosome 15"/>
</dbReference>
<accession>A0ACC2BKB6</accession>
<sequence>MVMERLLADFTIISMKELTVGMLKPLPALIILAAAAVISYVQKLGLQKDMIYSVTRAFIQLSVVAFLLDFILRQKSVAWILLAFIFMVILAGHTAGTRAKHVPYGAFVAGVSIFVGTSITMVILICVRAFPFTPHYIIPIMGMMVGSSMTITGVTLKRLRDDLRLQKDMVETALALGATPRQATLTQLKRALTVALSPALDNAKVVGLISLPGAMTGLIMGGASPFEAIRLQIMVMNMNLGAATFSSILSTYLVCSFLFTSTYQIKEKVIRVE</sequence>
<evidence type="ECO:0000313" key="1">
    <source>
        <dbReference type="EMBL" id="KAJ7530208.1"/>
    </source>
</evidence>
<organism evidence="1 2">
    <name type="scientific">Diphasiastrum complanatum</name>
    <name type="common">Issler's clubmoss</name>
    <name type="synonym">Lycopodium complanatum</name>
    <dbReference type="NCBI Taxonomy" id="34168"/>
    <lineage>
        <taxon>Eukaryota</taxon>
        <taxon>Viridiplantae</taxon>
        <taxon>Streptophyta</taxon>
        <taxon>Embryophyta</taxon>
        <taxon>Tracheophyta</taxon>
        <taxon>Lycopodiopsida</taxon>
        <taxon>Lycopodiales</taxon>
        <taxon>Lycopodiaceae</taxon>
        <taxon>Lycopodioideae</taxon>
        <taxon>Diphasiastrum</taxon>
    </lineage>
</organism>
<proteinExistence type="predicted"/>
<comment type="caution">
    <text evidence="1">The sequence shown here is derived from an EMBL/GenBank/DDBJ whole genome shotgun (WGS) entry which is preliminary data.</text>
</comment>
<reference evidence="2" key="1">
    <citation type="journal article" date="2024" name="Proc. Natl. Acad. Sci. U.S.A.">
        <title>Extraordinary preservation of gene collinearity over three hundred million years revealed in homosporous lycophytes.</title>
        <authorList>
            <person name="Li C."/>
            <person name="Wickell D."/>
            <person name="Kuo L.Y."/>
            <person name="Chen X."/>
            <person name="Nie B."/>
            <person name="Liao X."/>
            <person name="Peng D."/>
            <person name="Ji J."/>
            <person name="Jenkins J."/>
            <person name="Williams M."/>
            <person name="Shu S."/>
            <person name="Plott C."/>
            <person name="Barry K."/>
            <person name="Rajasekar S."/>
            <person name="Grimwood J."/>
            <person name="Han X."/>
            <person name="Sun S."/>
            <person name="Hou Z."/>
            <person name="He W."/>
            <person name="Dai G."/>
            <person name="Sun C."/>
            <person name="Schmutz J."/>
            <person name="Leebens-Mack J.H."/>
            <person name="Li F.W."/>
            <person name="Wang L."/>
        </authorList>
    </citation>
    <scope>NUCLEOTIDE SEQUENCE [LARGE SCALE GENOMIC DNA]</scope>
    <source>
        <strain evidence="2">cv. PW_Plant_1</strain>
    </source>
</reference>
<keyword evidence="2" id="KW-1185">Reference proteome</keyword>
<gene>
    <name evidence="1" type="ORF">O6H91_15G085100</name>
</gene>
<dbReference type="EMBL" id="CM055106">
    <property type="protein sequence ID" value="KAJ7530208.1"/>
    <property type="molecule type" value="Genomic_DNA"/>
</dbReference>